<dbReference type="Proteomes" id="UP001219956">
    <property type="component" value="Unassembled WGS sequence"/>
</dbReference>
<reference evidence="2 3" key="1">
    <citation type="submission" date="2023-01" db="EMBL/GenBank/DDBJ databases">
        <title>Novel species of the genus Vogesella isolated from rivers.</title>
        <authorList>
            <person name="Lu H."/>
        </authorList>
    </citation>
    <scope>NUCLEOTIDE SEQUENCE [LARGE SCALE GENOMIC DNA]</scope>
    <source>
        <strain evidence="2 3">DC21W</strain>
    </source>
</reference>
<accession>A0ABT5IZ64</accession>
<protein>
    <submittedName>
        <fullName evidence="2">DUF1987 domain-containing protein</fullName>
    </submittedName>
</protein>
<dbReference type="EMBL" id="JAQQLF010000013">
    <property type="protein sequence ID" value="MDC7717852.1"/>
    <property type="molecule type" value="Genomic_DNA"/>
</dbReference>
<proteinExistence type="predicted"/>
<feature type="domain" description="SiaC family regulatory phosphoprotein" evidence="1">
    <location>
        <begin position="6"/>
        <end position="125"/>
    </location>
</feature>
<dbReference type="RefSeq" id="WP_272752160.1">
    <property type="nucleotide sequence ID" value="NZ_JAQQLF010000013.1"/>
</dbReference>
<name>A0ABT5IZ64_9NEIS</name>
<evidence type="ECO:0000313" key="2">
    <source>
        <dbReference type="EMBL" id="MDC7717852.1"/>
    </source>
</evidence>
<evidence type="ECO:0000259" key="1">
    <source>
        <dbReference type="Pfam" id="PF09345"/>
    </source>
</evidence>
<dbReference type="InterPro" id="IPR018530">
    <property type="entry name" value="SiaC"/>
</dbReference>
<dbReference type="Pfam" id="PF09345">
    <property type="entry name" value="SiaC"/>
    <property type="match status" value="1"/>
</dbReference>
<sequence length="127" mass="14023">MQNLHIPATSYSPQVDFDFARHQLSLRGESYPENASVFFAPIMAALDAYLAPLDHVRISVDVQLAYFNSASTKAILAVFERLNAAAVAGNYVTVNWHSDPDDDTIMEFGQEIAEDNPALDVHLLELA</sequence>
<gene>
    <name evidence="2" type="ORF">PQU95_11580</name>
</gene>
<evidence type="ECO:0000313" key="3">
    <source>
        <dbReference type="Proteomes" id="UP001219956"/>
    </source>
</evidence>
<comment type="caution">
    <text evidence="2">The sequence shown here is derived from an EMBL/GenBank/DDBJ whole genome shotgun (WGS) entry which is preliminary data.</text>
</comment>
<organism evidence="2 3">
    <name type="scientific">Vogesella aquatica</name>
    <dbReference type="NCBI Taxonomy" id="2984206"/>
    <lineage>
        <taxon>Bacteria</taxon>
        <taxon>Pseudomonadati</taxon>
        <taxon>Pseudomonadota</taxon>
        <taxon>Betaproteobacteria</taxon>
        <taxon>Neisseriales</taxon>
        <taxon>Chromobacteriaceae</taxon>
        <taxon>Vogesella</taxon>
    </lineage>
</organism>
<keyword evidence="3" id="KW-1185">Reference proteome</keyword>